<dbReference type="Proteomes" id="UP001303647">
    <property type="component" value="Unassembled WGS sequence"/>
</dbReference>
<dbReference type="EMBL" id="MU857670">
    <property type="protein sequence ID" value="KAK4246608.1"/>
    <property type="molecule type" value="Genomic_DNA"/>
</dbReference>
<gene>
    <name evidence="1" type="ORF">C7999DRAFT_41938</name>
</gene>
<reference evidence="1" key="2">
    <citation type="submission" date="2023-05" db="EMBL/GenBank/DDBJ databases">
        <authorList>
            <consortium name="Lawrence Berkeley National Laboratory"/>
            <person name="Steindorff A."/>
            <person name="Hensen N."/>
            <person name="Bonometti L."/>
            <person name="Westerberg I."/>
            <person name="Brannstrom I.O."/>
            <person name="Guillou S."/>
            <person name="Cros-Aarteil S."/>
            <person name="Calhoun S."/>
            <person name="Haridas S."/>
            <person name="Kuo A."/>
            <person name="Mondo S."/>
            <person name="Pangilinan J."/>
            <person name="Riley R."/>
            <person name="Labutti K."/>
            <person name="Andreopoulos B."/>
            <person name="Lipzen A."/>
            <person name="Chen C."/>
            <person name="Yanf M."/>
            <person name="Daum C."/>
            <person name="Ng V."/>
            <person name="Clum A."/>
            <person name="Ohm R."/>
            <person name="Martin F."/>
            <person name="Silar P."/>
            <person name="Natvig D."/>
            <person name="Lalanne C."/>
            <person name="Gautier V."/>
            <person name="Ament-Velasquez S.L."/>
            <person name="Kruys A."/>
            <person name="Hutchinson M.I."/>
            <person name="Powell A.J."/>
            <person name="Barry K."/>
            <person name="Miller A.N."/>
            <person name="Grigoriev I.V."/>
            <person name="Debuchy R."/>
            <person name="Gladieux P."/>
            <person name="Thoren M.H."/>
            <person name="Johannesson H."/>
        </authorList>
    </citation>
    <scope>NUCLEOTIDE SEQUENCE</scope>
    <source>
        <strain evidence="1">CBS 359.72</strain>
    </source>
</reference>
<evidence type="ECO:0000313" key="2">
    <source>
        <dbReference type="Proteomes" id="UP001303647"/>
    </source>
</evidence>
<name>A0AAN7CTK0_9PEZI</name>
<accession>A0AAN7CTK0</accession>
<proteinExistence type="predicted"/>
<reference evidence="1" key="1">
    <citation type="journal article" date="2023" name="Mol. Phylogenet. Evol.">
        <title>Genome-scale phylogeny and comparative genomics of the fungal order Sordariales.</title>
        <authorList>
            <person name="Hensen N."/>
            <person name="Bonometti L."/>
            <person name="Westerberg I."/>
            <person name="Brannstrom I.O."/>
            <person name="Guillou S."/>
            <person name="Cros-Aarteil S."/>
            <person name="Calhoun S."/>
            <person name="Haridas S."/>
            <person name="Kuo A."/>
            <person name="Mondo S."/>
            <person name="Pangilinan J."/>
            <person name="Riley R."/>
            <person name="LaButti K."/>
            <person name="Andreopoulos B."/>
            <person name="Lipzen A."/>
            <person name="Chen C."/>
            <person name="Yan M."/>
            <person name="Daum C."/>
            <person name="Ng V."/>
            <person name="Clum A."/>
            <person name="Steindorff A."/>
            <person name="Ohm R.A."/>
            <person name="Martin F."/>
            <person name="Silar P."/>
            <person name="Natvig D.O."/>
            <person name="Lalanne C."/>
            <person name="Gautier V."/>
            <person name="Ament-Velasquez S.L."/>
            <person name="Kruys A."/>
            <person name="Hutchinson M.I."/>
            <person name="Powell A.J."/>
            <person name="Barry K."/>
            <person name="Miller A.N."/>
            <person name="Grigoriev I.V."/>
            <person name="Debuchy R."/>
            <person name="Gladieux P."/>
            <person name="Hiltunen Thoren M."/>
            <person name="Johannesson H."/>
        </authorList>
    </citation>
    <scope>NUCLEOTIDE SEQUENCE</scope>
    <source>
        <strain evidence="1">CBS 359.72</strain>
    </source>
</reference>
<dbReference type="AlphaFoldDB" id="A0AAN7CTK0"/>
<organism evidence="1 2">
    <name type="scientific">Corynascus novoguineensis</name>
    <dbReference type="NCBI Taxonomy" id="1126955"/>
    <lineage>
        <taxon>Eukaryota</taxon>
        <taxon>Fungi</taxon>
        <taxon>Dikarya</taxon>
        <taxon>Ascomycota</taxon>
        <taxon>Pezizomycotina</taxon>
        <taxon>Sordariomycetes</taxon>
        <taxon>Sordariomycetidae</taxon>
        <taxon>Sordariales</taxon>
        <taxon>Chaetomiaceae</taxon>
        <taxon>Corynascus</taxon>
    </lineage>
</organism>
<protein>
    <submittedName>
        <fullName evidence="1">Uncharacterized protein</fullName>
    </submittedName>
</protein>
<keyword evidence="2" id="KW-1185">Reference proteome</keyword>
<sequence length="316" mass="35771">MALMARLVEAPQTPYWLSPFGRVGKWLRWWRLLRRTVGFAGTDEAAILAKLVAALKAESQTALQTCIDVVSVTAPWIAAWEADIPVDSAFNDALESAGLQTWTWGASGPIYLSEPSGVLAANGRRLCKERWCGLDEDDEDDQSDLWPQIAFFISFTNHSVYTTFQAARRYYQRAWESYLASIDTKYGLDRLDEDTAQQFWNALRDYLLSSVVEFTKRNPDYKYSNFIVLTAGEAADRPEFLDVVRSVAKSIPELRTDHGVARPPKVELVISDDPTFSAARGAAFWLHTRIDESYCSEFDDIIVSQYDMVRDGHVEL</sequence>
<comment type="caution">
    <text evidence="1">The sequence shown here is derived from an EMBL/GenBank/DDBJ whole genome shotgun (WGS) entry which is preliminary data.</text>
</comment>
<evidence type="ECO:0000313" key="1">
    <source>
        <dbReference type="EMBL" id="KAK4246608.1"/>
    </source>
</evidence>